<accession>A0A317EY75</accession>
<reference evidence="2" key="1">
    <citation type="submission" date="2018-05" db="EMBL/GenBank/DDBJ databases">
        <title>Pedobacter paludis sp. nov., isolated from wetland soil.</title>
        <authorList>
            <person name="Zhang Y."/>
        </authorList>
    </citation>
    <scope>NUCLEOTIDE SEQUENCE [LARGE SCALE GENOMIC DNA]</scope>
    <source>
        <strain evidence="2">R-8</strain>
    </source>
</reference>
<keyword evidence="2" id="KW-1185">Reference proteome</keyword>
<gene>
    <name evidence="1" type="ORF">DF947_12220</name>
</gene>
<organism evidence="1 2">
    <name type="scientific">Pedobacter paludis</name>
    <dbReference type="NCBI Taxonomy" id="2203212"/>
    <lineage>
        <taxon>Bacteria</taxon>
        <taxon>Pseudomonadati</taxon>
        <taxon>Bacteroidota</taxon>
        <taxon>Sphingobacteriia</taxon>
        <taxon>Sphingobacteriales</taxon>
        <taxon>Sphingobacteriaceae</taxon>
        <taxon>Pedobacter</taxon>
    </lineage>
</organism>
<dbReference type="AlphaFoldDB" id="A0A317EY75"/>
<protein>
    <submittedName>
        <fullName evidence="1">Uncharacterized protein</fullName>
    </submittedName>
</protein>
<evidence type="ECO:0000313" key="1">
    <source>
        <dbReference type="EMBL" id="PWS31362.1"/>
    </source>
</evidence>
<sequence>MARLLLCIPLPRRGKSRLWFEPIYLNRKLYPLLRRRMSATKAKTLIESGKSTEADYYQHPTQTPKDVLAGKNH</sequence>
<name>A0A317EY75_9SPHI</name>
<proteinExistence type="predicted"/>
<dbReference type="EMBL" id="QGNY01000004">
    <property type="protein sequence ID" value="PWS31362.1"/>
    <property type="molecule type" value="Genomic_DNA"/>
</dbReference>
<comment type="caution">
    <text evidence="1">The sequence shown here is derived from an EMBL/GenBank/DDBJ whole genome shotgun (WGS) entry which is preliminary data.</text>
</comment>
<evidence type="ECO:0000313" key="2">
    <source>
        <dbReference type="Proteomes" id="UP000245391"/>
    </source>
</evidence>
<dbReference type="Proteomes" id="UP000245391">
    <property type="component" value="Unassembled WGS sequence"/>
</dbReference>